<evidence type="ECO:0000313" key="1">
    <source>
        <dbReference type="EMBL" id="KAJ4006374.1"/>
    </source>
</evidence>
<evidence type="ECO:0000313" key="2">
    <source>
        <dbReference type="Proteomes" id="UP001152130"/>
    </source>
</evidence>
<accession>A0A9W8U5V3</accession>
<dbReference type="AlphaFoldDB" id="A0A9W8U5V3"/>
<dbReference type="OrthoDB" id="4636359at2759"/>
<dbReference type="EMBL" id="JAPDHF010000019">
    <property type="protein sequence ID" value="KAJ4006374.1"/>
    <property type="molecule type" value="Genomic_DNA"/>
</dbReference>
<keyword evidence="2" id="KW-1185">Reference proteome</keyword>
<gene>
    <name evidence="1" type="ORF">NW766_010458</name>
</gene>
<protein>
    <submittedName>
        <fullName evidence="1">Uncharacterized protein</fullName>
    </submittedName>
</protein>
<sequence length="312" mass="35820">MTFHVSDPFEELPAEIRIQVLASMQCQSMILRLIEASPIMLQQYLLYKKPIIRQVLATEFDEDLVQDAMAVILFPLLRDSIQESLAMGPSEAIHSHVWAWTNFQLPDPLKDDNDHLIDELNKLHRKVIALAEDYIAKATSTLPSWAYVCVPETRQSSVEGHLMFKGVEVAPRFNFGKLTTLEKRRFLKAFLTYELLCKASIIRFIPIILSQRKVSYAEFETVACIHEYFCSLYGALFAQCTGLPSVSTERRFPDSFCFDANKHTPKLDFNPSTPFRNKTDYSYDYPAYFSTLGLGYLTRLLQYDMANPAARE</sequence>
<reference evidence="1" key="1">
    <citation type="submission" date="2022-10" db="EMBL/GenBank/DDBJ databases">
        <title>Fusarium specimens isolated from Avocado Roots.</title>
        <authorList>
            <person name="Stajich J."/>
            <person name="Roper C."/>
            <person name="Heimlech-Rivalta G."/>
        </authorList>
    </citation>
    <scope>NUCLEOTIDE SEQUENCE</scope>
    <source>
        <strain evidence="1">CF00143</strain>
    </source>
</reference>
<proteinExistence type="predicted"/>
<name>A0A9W8U5V3_9HYPO</name>
<dbReference type="Proteomes" id="UP001152130">
    <property type="component" value="Unassembled WGS sequence"/>
</dbReference>
<organism evidence="1 2">
    <name type="scientific">Fusarium irregulare</name>
    <dbReference type="NCBI Taxonomy" id="2494466"/>
    <lineage>
        <taxon>Eukaryota</taxon>
        <taxon>Fungi</taxon>
        <taxon>Dikarya</taxon>
        <taxon>Ascomycota</taxon>
        <taxon>Pezizomycotina</taxon>
        <taxon>Sordariomycetes</taxon>
        <taxon>Hypocreomycetidae</taxon>
        <taxon>Hypocreales</taxon>
        <taxon>Nectriaceae</taxon>
        <taxon>Fusarium</taxon>
        <taxon>Fusarium incarnatum-equiseti species complex</taxon>
    </lineage>
</organism>
<comment type="caution">
    <text evidence="1">The sequence shown here is derived from an EMBL/GenBank/DDBJ whole genome shotgun (WGS) entry which is preliminary data.</text>
</comment>